<dbReference type="EMBL" id="LKEA01000058">
    <property type="protein sequence ID" value="ROV91041.1"/>
    <property type="molecule type" value="Genomic_DNA"/>
</dbReference>
<evidence type="ECO:0000313" key="2">
    <source>
        <dbReference type="EMBL" id="ROV91041.1"/>
    </source>
</evidence>
<accession>A0A423VJ79</accession>
<evidence type="ECO:0000256" key="1">
    <source>
        <dbReference type="SAM" id="MobiDB-lite"/>
    </source>
</evidence>
<keyword evidence="3" id="KW-1185">Reference proteome</keyword>
<evidence type="ECO:0000313" key="3">
    <source>
        <dbReference type="Proteomes" id="UP000283895"/>
    </source>
</evidence>
<gene>
    <name evidence="2" type="ORF">VMCG_09603</name>
</gene>
<protein>
    <submittedName>
        <fullName evidence="2">Uncharacterized protein</fullName>
    </submittedName>
</protein>
<dbReference type="AlphaFoldDB" id="A0A423VJ79"/>
<organism evidence="2 3">
    <name type="scientific">Cytospora schulzeri</name>
    <dbReference type="NCBI Taxonomy" id="448051"/>
    <lineage>
        <taxon>Eukaryota</taxon>
        <taxon>Fungi</taxon>
        <taxon>Dikarya</taxon>
        <taxon>Ascomycota</taxon>
        <taxon>Pezizomycotina</taxon>
        <taxon>Sordariomycetes</taxon>
        <taxon>Sordariomycetidae</taxon>
        <taxon>Diaporthales</taxon>
        <taxon>Cytosporaceae</taxon>
        <taxon>Cytospora</taxon>
    </lineage>
</organism>
<proteinExistence type="predicted"/>
<sequence length="1194" mass="127210">MSASGRWSPERGLLYSLALEPQDKVLGLLNTLLGANDLDGFTLVTRHVDLAAALFPDRVDLATALANNVAVRLGVREDQEAGDAVLGLLYRSRDGLLGLLDVLWRSLQDPWDIALLVGSVINDVPGMGICGGLIVVGDERQRAPVSTRCSSGLSWRRLTGVVNGHVEVVSQSAEELSTVRDGLVQASGDLDGLCRLLLCRVDDVLLGLLDICLLARDLNSRLSAALAGNVDRHLELRLQLPLRVTTTTDEGSMLLGRHIDSRRDLALTVGNELFDMFDELVDDVTAALELDGVPVSLLLGELDDPSALPWLIRTTSLDNHVPQVGTWAILLLLEDLLGLQDVVLLALDHNLDRGLGRLAVVWYVDLSLGLLTERLHGGTTLANQRWQLLSLYCDSLRVGVCLQPVDQLMEFVVRLGHAPAWATDDHLVWSLLATGLSGLTGRIGVGFVVLAALVGAGEEDEDLVSVLQLVDLTTLGADQFTVELGINCQGLDGLVRPVLPERLDMRPGSSRLSLGALELNLSIFDLDIDIKLVTQLLDVAAALADKVVGELLREVKLQDKATLLLRNVGAQLGHSDTGLVTRSLVLFLDDELLEPVVELQGYLDRLGGDFLLLAQKVHDVLFGIPQALLELADILLGWCRARNLVVTADRPWSLIDKKNWATEVGGFRDDQVDAVVLAHVRPDLILHTLGDLVGRTNDGNGIIIFIGWQENSTTGLLEELVRRESGLGVTNDELVTAALDLKLLQEQLLAKLGSATLNLCLERQDSRAVALQLDVVFNSRLEDRSLSGCRGGRGCLGRPHVVGRDADLRAIGDTRPAEQVLPGSRNEGVELGGDAPDLGVHLGRAVANNLLDLLLREGGRDGVSFNLHVDVDIVVKLVGMYAIPLVLWHLDAGSRLLLQGLDGGTLLSDDMGASGLGDGNLDGLLQSSKLASWYSKEGDWESRGHGSAYRCPNLVDKLLERTLSSVLGPGGLEGDAVGSGGDGDVGTRSPVDILDDVWQGPPQLVTRLHVLRAQRYGLNILSAGQRDGGDSRVFGRSGGAGGGSGGARGTVLSLTVGLVGDHVPLGDSLGSGLRLGTTKVREQLTRLGVQSGGSSSGGRLLLLAGCLLGQGRGARGFGGGDVGGQVLIDNIFNSDMVTLGGVFCMFLSQLLGSRHLFGGGNGGGSGSGSHCMHRQPVGRQTIQETKRELPVETF</sequence>
<feature type="compositionally biased region" description="Basic and acidic residues" evidence="1">
    <location>
        <begin position="1184"/>
        <end position="1194"/>
    </location>
</feature>
<reference evidence="2 3" key="1">
    <citation type="submission" date="2015-09" db="EMBL/GenBank/DDBJ databases">
        <title>Host preference determinants of Valsa canker pathogens revealed by comparative genomics.</title>
        <authorList>
            <person name="Yin Z."/>
            <person name="Huang L."/>
        </authorList>
    </citation>
    <scope>NUCLEOTIDE SEQUENCE [LARGE SCALE GENOMIC DNA]</scope>
    <source>
        <strain evidence="2 3">03-1</strain>
    </source>
</reference>
<feature type="region of interest" description="Disordered" evidence="1">
    <location>
        <begin position="1163"/>
        <end position="1194"/>
    </location>
</feature>
<dbReference type="Proteomes" id="UP000283895">
    <property type="component" value="Unassembled WGS sequence"/>
</dbReference>
<comment type="caution">
    <text evidence="2">The sequence shown here is derived from an EMBL/GenBank/DDBJ whole genome shotgun (WGS) entry which is preliminary data.</text>
</comment>
<name>A0A423VJ79_9PEZI</name>